<sequence length="101" mass="11628">MLPDTQDEDDASNEGLAIVDVLSDAGIDNGESQTEKSLKRQAADTYQLYATQYRRRFKWIKTEHFNPTLKKDLQQDSRKLLTILAQCGTWDTEQDAKFTAW</sequence>
<reference evidence="1 2" key="1">
    <citation type="submission" date="2019-10" db="EMBL/GenBank/DDBJ databases">
        <title>Dictyobacter vulcani sp. nov., within the class Ktedonobacteria, isolated from soil of volcanic Mt. Zao.</title>
        <authorList>
            <person name="Zheng Y."/>
            <person name="Wang C.M."/>
            <person name="Sakai Y."/>
            <person name="Abe K."/>
            <person name="Yokota A."/>
            <person name="Yabe S."/>
        </authorList>
    </citation>
    <scope>NUCLEOTIDE SEQUENCE [LARGE SCALE GENOMIC DNA]</scope>
    <source>
        <strain evidence="1 2">W12</strain>
    </source>
</reference>
<keyword evidence="2" id="KW-1185">Reference proteome</keyword>
<dbReference type="AlphaFoldDB" id="A0A5J4KPI4"/>
<accession>A0A5J4KPI4</accession>
<name>A0A5J4KPI4_9CHLR</name>
<gene>
    <name evidence="1" type="ORF">KDW_36850</name>
</gene>
<dbReference type="EMBL" id="BKZW01000001">
    <property type="protein sequence ID" value="GER89523.1"/>
    <property type="molecule type" value="Genomic_DNA"/>
</dbReference>
<protein>
    <submittedName>
        <fullName evidence="1">Uncharacterized protein</fullName>
    </submittedName>
</protein>
<evidence type="ECO:0000313" key="2">
    <source>
        <dbReference type="Proteomes" id="UP000326912"/>
    </source>
</evidence>
<proteinExistence type="predicted"/>
<evidence type="ECO:0000313" key="1">
    <source>
        <dbReference type="EMBL" id="GER89523.1"/>
    </source>
</evidence>
<comment type="caution">
    <text evidence="1">The sequence shown here is derived from an EMBL/GenBank/DDBJ whole genome shotgun (WGS) entry which is preliminary data.</text>
</comment>
<organism evidence="1 2">
    <name type="scientific">Dictyobacter vulcani</name>
    <dbReference type="NCBI Taxonomy" id="2607529"/>
    <lineage>
        <taxon>Bacteria</taxon>
        <taxon>Bacillati</taxon>
        <taxon>Chloroflexota</taxon>
        <taxon>Ktedonobacteria</taxon>
        <taxon>Ktedonobacterales</taxon>
        <taxon>Dictyobacteraceae</taxon>
        <taxon>Dictyobacter</taxon>
    </lineage>
</organism>
<dbReference type="Proteomes" id="UP000326912">
    <property type="component" value="Unassembled WGS sequence"/>
</dbReference>